<protein>
    <submittedName>
        <fullName evidence="2">Uncharacterized protein</fullName>
    </submittedName>
</protein>
<evidence type="ECO:0000256" key="1">
    <source>
        <dbReference type="SAM" id="MobiDB-lite"/>
    </source>
</evidence>
<name>A0A5B7GL27_PORTR</name>
<dbReference type="AlphaFoldDB" id="A0A5B7GL27"/>
<accession>A0A5B7GL27</accession>
<feature type="compositionally biased region" description="Basic and acidic residues" evidence="1">
    <location>
        <begin position="59"/>
        <end position="72"/>
    </location>
</feature>
<keyword evidence="3" id="KW-1185">Reference proteome</keyword>
<gene>
    <name evidence="2" type="ORF">E2C01_053708</name>
</gene>
<comment type="caution">
    <text evidence="2">The sequence shown here is derived from an EMBL/GenBank/DDBJ whole genome shotgun (WGS) entry which is preliminary data.</text>
</comment>
<dbReference type="Proteomes" id="UP000324222">
    <property type="component" value="Unassembled WGS sequence"/>
</dbReference>
<proteinExistence type="predicted"/>
<sequence length="154" mass="16668">MDGVRRVNVKAEQRCVVLAERTANTAPRGKSSRVPIASSAVLSNSTELAACATTNSQRHGADERGPLRRHDTWGPPLCVPRQATPPAPQVNEADAGRNGTSGLDHPSSDGKERLRVDIVVTYVWTGLIGRSVMEALRSISIKNMSHPELFHLLI</sequence>
<feature type="region of interest" description="Disordered" evidence="1">
    <location>
        <begin position="53"/>
        <end position="110"/>
    </location>
</feature>
<organism evidence="2 3">
    <name type="scientific">Portunus trituberculatus</name>
    <name type="common">Swimming crab</name>
    <name type="synonym">Neptunus trituberculatus</name>
    <dbReference type="NCBI Taxonomy" id="210409"/>
    <lineage>
        <taxon>Eukaryota</taxon>
        <taxon>Metazoa</taxon>
        <taxon>Ecdysozoa</taxon>
        <taxon>Arthropoda</taxon>
        <taxon>Crustacea</taxon>
        <taxon>Multicrustacea</taxon>
        <taxon>Malacostraca</taxon>
        <taxon>Eumalacostraca</taxon>
        <taxon>Eucarida</taxon>
        <taxon>Decapoda</taxon>
        <taxon>Pleocyemata</taxon>
        <taxon>Brachyura</taxon>
        <taxon>Eubrachyura</taxon>
        <taxon>Portunoidea</taxon>
        <taxon>Portunidae</taxon>
        <taxon>Portuninae</taxon>
        <taxon>Portunus</taxon>
    </lineage>
</organism>
<evidence type="ECO:0000313" key="3">
    <source>
        <dbReference type="Proteomes" id="UP000324222"/>
    </source>
</evidence>
<dbReference type="EMBL" id="VSRR010016784">
    <property type="protein sequence ID" value="MPC59682.1"/>
    <property type="molecule type" value="Genomic_DNA"/>
</dbReference>
<reference evidence="2 3" key="1">
    <citation type="submission" date="2019-05" db="EMBL/GenBank/DDBJ databases">
        <title>Another draft genome of Portunus trituberculatus and its Hox gene families provides insights of decapod evolution.</title>
        <authorList>
            <person name="Jeong J.-H."/>
            <person name="Song I."/>
            <person name="Kim S."/>
            <person name="Choi T."/>
            <person name="Kim D."/>
            <person name="Ryu S."/>
            <person name="Kim W."/>
        </authorList>
    </citation>
    <scope>NUCLEOTIDE SEQUENCE [LARGE SCALE GENOMIC DNA]</scope>
    <source>
        <tissue evidence="2">Muscle</tissue>
    </source>
</reference>
<evidence type="ECO:0000313" key="2">
    <source>
        <dbReference type="EMBL" id="MPC59682.1"/>
    </source>
</evidence>